<dbReference type="OrthoDB" id="6123450at2759"/>
<dbReference type="InParanoid" id="A0A1V9XGG6"/>
<protein>
    <submittedName>
        <fullName evidence="1">Uncharacterized protein</fullName>
    </submittedName>
</protein>
<dbReference type="STRING" id="418985.A0A1V9XGG6"/>
<keyword evidence="2" id="KW-1185">Reference proteome</keyword>
<dbReference type="PANTHER" id="PTHR43615">
    <property type="entry name" value="PHOSPHOENOLPYRUVATE SYNTHASE-RELATED"/>
    <property type="match status" value="1"/>
</dbReference>
<organism evidence="1 2">
    <name type="scientific">Tropilaelaps mercedesae</name>
    <dbReference type="NCBI Taxonomy" id="418985"/>
    <lineage>
        <taxon>Eukaryota</taxon>
        <taxon>Metazoa</taxon>
        <taxon>Ecdysozoa</taxon>
        <taxon>Arthropoda</taxon>
        <taxon>Chelicerata</taxon>
        <taxon>Arachnida</taxon>
        <taxon>Acari</taxon>
        <taxon>Parasitiformes</taxon>
        <taxon>Mesostigmata</taxon>
        <taxon>Gamasina</taxon>
        <taxon>Dermanyssoidea</taxon>
        <taxon>Laelapidae</taxon>
        <taxon>Tropilaelaps</taxon>
    </lineage>
</organism>
<accession>A0A1V9XGG6</accession>
<name>A0A1V9XGG6_9ACAR</name>
<dbReference type="InterPro" id="IPR051549">
    <property type="entry name" value="PEP_Utilizing_Enz"/>
</dbReference>
<evidence type="ECO:0000313" key="2">
    <source>
        <dbReference type="Proteomes" id="UP000192247"/>
    </source>
</evidence>
<gene>
    <name evidence="1" type="ORF">BIW11_10269</name>
</gene>
<comment type="caution">
    <text evidence="1">The sequence shown here is derived from an EMBL/GenBank/DDBJ whole genome shotgun (WGS) entry which is preliminary data.</text>
</comment>
<dbReference type="AlphaFoldDB" id="A0A1V9XGG6"/>
<evidence type="ECO:0000313" key="1">
    <source>
        <dbReference type="EMBL" id="OQR72620.1"/>
    </source>
</evidence>
<reference evidence="1 2" key="1">
    <citation type="journal article" date="2017" name="Gigascience">
        <title>Draft genome of the honey bee ectoparasitic mite, Tropilaelaps mercedesae, is shaped by the parasitic life history.</title>
        <authorList>
            <person name="Dong X."/>
            <person name="Armstrong S.D."/>
            <person name="Xia D."/>
            <person name="Makepeace B.L."/>
            <person name="Darby A.C."/>
            <person name="Kadowaki T."/>
        </authorList>
    </citation>
    <scope>NUCLEOTIDE SEQUENCE [LARGE SCALE GENOMIC DNA]</scope>
    <source>
        <strain evidence="1">Wuxi-XJTLU</strain>
    </source>
</reference>
<proteinExistence type="predicted"/>
<dbReference type="Proteomes" id="UP000192247">
    <property type="component" value="Unassembled WGS sequence"/>
</dbReference>
<dbReference type="PANTHER" id="PTHR43615:SF1">
    <property type="entry name" value="PPDK_N DOMAIN-CONTAINING PROTEIN"/>
    <property type="match status" value="1"/>
</dbReference>
<sequence>MSYIMSARIVCSEVFGGSMSTLALDVIDKSIKYFQARAQDLNGEKEFTYARTIFLHTYNSQCFFPTYWPGEADYTADDLFSLSYSVAMAGRKIDDECVKISNRNKRRYDITRKTMTKFLTIIMECWQAENSLKNAKRTVASHKTCMDLTRFANSKQLFTHILGQLHIFEVAFRSHEKLILYGSVTNVATLALLAHCNNGASEAWNSSVYSDFARLTASCREAVESAGVPTAMATLARYVESEFGESFRKLSPEEAVKVLREGSGEAGRLFRNFLEEHGHRCMREFDVQTKSWAMDPTPLTKSIQAMVGATITSGKNITKALSDDQLIDTLDTRLPQIYRLALKFVLKRLQKGIALRESGKSLLVLSNDILRKYFWHLAAIMVSLKRSI</sequence>
<dbReference type="EMBL" id="MNPL01011389">
    <property type="protein sequence ID" value="OQR72620.1"/>
    <property type="molecule type" value="Genomic_DNA"/>
</dbReference>